<comment type="caution">
    <text evidence="1">The sequence shown here is derived from an EMBL/GenBank/DDBJ whole genome shotgun (WGS) entry which is preliminary data.</text>
</comment>
<proteinExistence type="predicted"/>
<sequence length="448" mass="49178">MVRRPREPNATTSTAHTRQGNAITGCHKTEEDAGRNQDALITTCRRHKKKPRPGAKVSKMAPTANAFEFEPTGILPEDTQKDHAAPTPLTSRASGDRATEHTASAGFPSLLGAAASPTSPTQREDRSIAMLPERTMNEILLSRCCITLDKPSTEGSVSNFSTWTNQAIAQDLATAGTVALLALPPSARKGAARPDVFRTNDRAWALASDQSELARVPPPRTFARKKAEFLLRYPAGTGPVVRLLQEVQGPNLLLPGYDTYTRLTIPHRQRTPNGPCGNAQPHSDNCRGNAAILVAARIPHNKLDLQRWCTQHQEVVGVAVQLPQWKVVVVSIYVRPSLRNSVTIDWSWVEVLQKGHPDALVVIGGDFNTRHTCWGSRTETYHGSNLVCAMEGNHLSLLNDPDLPTRVVQHARQGDTTTDLTWTNRRRALFWELGTDTDGHSLLNCQPQ</sequence>
<dbReference type="Proteomes" id="UP000805193">
    <property type="component" value="Unassembled WGS sequence"/>
</dbReference>
<gene>
    <name evidence="1" type="ORF">HPB47_014252</name>
</gene>
<evidence type="ECO:0000313" key="2">
    <source>
        <dbReference type="Proteomes" id="UP000805193"/>
    </source>
</evidence>
<keyword evidence="2" id="KW-1185">Reference proteome</keyword>
<dbReference type="EMBL" id="JABSTQ010002588">
    <property type="protein sequence ID" value="KAG0444036.1"/>
    <property type="molecule type" value="Genomic_DNA"/>
</dbReference>
<name>A0AC60QYC3_IXOPE</name>
<protein>
    <submittedName>
        <fullName evidence="1">Uncharacterized protein</fullName>
    </submittedName>
</protein>
<reference evidence="1 2" key="1">
    <citation type="journal article" date="2020" name="Cell">
        <title>Large-Scale Comparative Analyses of Tick Genomes Elucidate Their Genetic Diversity and Vector Capacities.</title>
        <authorList>
            <consortium name="Tick Genome and Microbiome Consortium (TIGMIC)"/>
            <person name="Jia N."/>
            <person name="Wang J."/>
            <person name="Shi W."/>
            <person name="Du L."/>
            <person name="Sun Y."/>
            <person name="Zhan W."/>
            <person name="Jiang J.F."/>
            <person name="Wang Q."/>
            <person name="Zhang B."/>
            <person name="Ji P."/>
            <person name="Bell-Sakyi L."/>
            <person name="Cui X.M."/>
            <person name="Yuan T.T."/>
            <person name="Jiang B.G."/>
            <person name="Yang W.F."/>
            <person name="Lam T.T."/>
            <person name="Chang Q.C."/>
            <person name="Ding S.J."/>
            <person name="Wang X.J."/>
            <person name="Zhu J.G."/>
            <person name="Ruan X.D."/>
            <person name="Zhao L."/>
            <person name="Wei J.T."/>
            <person name="Ye R.Z."/>
            <person name="Que T.C."/>
            <person name="Du C.H."/>
            <person name="Zhou Y.H."/>
            <person name="Cheng J.X."/>
            <person name="Dai P.F."/>
            <person name="Guo W.B."/>
            <person name="Han X.H."/>
            <person name="Huang E.J."/>
            <person name="Li L.F."/>
            <person name="Wei W."/>
            <person name="Gao Y.C."/>
            <person name="Liu J.Z."/>
            <person name="Shao H.Z."/>
            <person name="Wang X."/>
            <person name="Wang C.C."/>
            <person name="Yang T.C."/>
            <person name="Huo Q.B."/>
            <person name="Li W."/>
            <person name="Chen H.Y."/>
            <person name="Chen S.E."/>
            <person name="Zhou L.G."/>
            <person name="Ni X.B."/>
            <person name="Tian J.H."/>
            <person name="Sheng Y."/>
            <person name="Liu T."/>
            <person name="Pan Y.S."/>
            <person name="Xia L.Y."/>
            <person name="Li J."/>
            <person name="Zhao F."/>
            <person name="Cao W.C."/>
        </authorList>
    </citation>
    <scope>NUCLEOTIDE SEQUENCE [LARGE SCALE GENOMIC DNA]</scope>
    <source>
        <strain evidence="1">Iper-2018</strain>
    </source>
</reference>
<organism evidence="1 2">
    <name type="scientific">Ixodes persulcatus</name>
    <name type="common">Taiga tick</name>
    <dbReference type="NCBI Taxonomy" id="34615"/>
    <lineage>
        <taxon>Eukaryota</taxon>
        <taxon>Metazoa</taxon>
        <taxon>Ecdysozoa</taxon>
        <taxon>Arthropoda</taxon>
        <taxon>Chelicerata</taxon>
        <taxon>Arachnida</taxon>
        <taxon>Acari</taxon>
        <taxon>Parasitiformes</taxon>
        <taxon>Ixodida</taxon>
        <taxon>Ixodoidea</taxon>
        <taxon>Ixodidae</taxon>
        <taxon>Ixodinae</taxon>
        <taxon>Ixodes</taxon>
    </lineage>
</organism>
<evidence type="ECO:0000313" key="1">
    <source>
        <dbReference type="EMBL" id="KAG0444036.1"/>
    </source>
</evidence>
<accession>A0AC60QYC3</accession>